<feature type="binding site" evidence="3">
    <location>
        <position position="93"/>
    </location>
    <ligand>
        <name>substrate</name>
    </ligand>
</feature>
<dbReference type="Proteomes" id="UP000306544">
    <property type="component" value="Unassembled WGS sequence"/>
</dbReference>
<name>A0A5R9ALL9_9MICC</name>
<feature type="binding site" evidence="3">
    <location>
        <begin position="128"/>
        <end position="131"/>
    </location>
    <ligand>
        <name>NAD(+)</name>
        <dbReference type="ChEBI" id="CHEBI:57540"/>
    </ligand>
</feature>
<comment type="catalytic activity">
    <reaction evidence="3">
        <text>N(6)-acetyl-L-lysyl-[protein] + NAD(+) + H2O = 2''-O-acetyl-ADP-D-ribose + nicotinamide + L-lysyl-[protein]</text>
        <dbReference type="Rhea" id="RHEA:43636"/>
        <dbReference type="Rhea" id="RHEA-COMP:9752"/>
        <dbReference type="Rhea" id="RHEA-COMP:10731"/>
        <dbReference type="ChEBI" id="CHEBI:15377"/>
        <dbReference type="ChEBI" id="CHEBI:17154"/>
        <dbReference type="ChEBI" id="CHEBI:29969"/>
        <dbReference type="ChEBI" id="CHEBI:57540"/>
        <dbReference type="ChEBI" id="CHEBI:61930"/>
        <dbReference type="ChEBI" id="CHEBI:83767"/>
        <dbReference type="EC" id="2.3.1.286"/>
    </reaction>
</comment>
<feature type="binding site" evidence="3">
    <location>
        <begin position="249"/>
        <end position="251"/>
    </location>
    <ligand>
        <name>NAD(+)</name>
        <dbReference type="ChEBI" id="CHEBI:57540"/>
    </ligand>
</feature>
<dbReference type="OrthoDB" id="9800582at2"/>
<dbReference type="HAMAP" id="MF_01121">
    <property type="entry name" value="Sirtuin_ClassIII"/>
    <property type="match status" value="1"/>
</dbReference>
<keyword evidence="1" id="KW-0808">Transferase</keyword>
<evidence type="ECO:0000313" key="7">
    <source>
        <dbReference type="Proteomes" id="UP000306544"/>
    </source>
</evidence>
<dbReference type="Gene3D" id="3.40.50.1220">
    <property type="entry name" value="TPP-binding domain"/>
    <property type="match status" value="1"/>
</dbReference>
<dbReference type="InterPro" id="IPR026591">
    <property type="entry name" value="Sirtuin_cat_small_dom_sf"/>
</dbReference>
<dbReference type="AlphaFoldDB" id="A0A5R9ALL9"/>
<comment type="function">
    <text evidence="3">NAD-dependent lysine deacetylase and desuccinylase that specifically removes acetyl and succinyl groups on target proteins. Modulates the activities of several proteins which are inactive in their acylated form.</text>
</comment>
<evidence type="ECO:0000256" key="2">
    <source>
        <dbReference type="ARBA" id="ARBA00023027"/>
    </source>
</evidence>
<dbReference type="CDD" id="cd01412">
    <property type="entry name" value="SIRT5_Af1_CobB"/>
    <property type="match status" value="1"/>
</dbReference>
<keyword evidence="3" id="KW-0963">Cytoplasm</keyword>
<comment type="catalytic activity">
    <reaction evidence="3">
        <text>N(6)-succinyl-L-lysyl-[protein] + NAD(+) + H2O = 2''-O-succinyl-ADP-D-ribose + nicotinamide + L-lysyl-[protein]</text>
        <dbReference type="Rhea" id="RHEA:47668"/>
        <dbReference type="Rhea" id="RHEA-COMP:9752"/>
        <dbReference type="Rhea" id="RHEA-COMP:11877"/>
        <dbReference type="ChEBI" id="CHEBI:15377"/>
        <dbReference type="ChEBI" id="CHEBI:17154"/>
        <dbReference type="ChEBI" id="CHEBI:29969"/>
        <dbReference type="ChEBI" id="CHEBI:57540"/>
        <dbReference type="ChEBI" id="CHEBI:87830"/>
        <dbReference type="ChEBI" id="CHEBI:87832"/>
    </reaction>
</comment>
<feature type="binding site" evidence="3 4">
    <location>
        <position position="157"/>
    </location>
    <ligand>
        <name>Zn(2+)</name>
        <dbReference type="ChEBI" id="CHEBI:29105"/>
    </ligand>
</feature>
<dbReference type="PANTHER" id="PTHR11085">
    <property type="entry name" value="NAD-DEPENDENT PROTEIN DEACYLASE SIRTUIN-5, MITOCHONDRIAL-RELATED"/>
    <property type="match status" value="1"/>
</dbReference>
<dbReference type="InterPro" id="IPR027546">
    <property type="entry name" value="Sirtuin_class_III"/>
</dbReference>
<dbReference type="GO" id="GO:0036055">
    <property type="term" value="F:protein-succinyllysine desuccinylase activity"/>
    <property type="evidence" value="ECO:0007669"/>
    <property type="project" value="UniProtKB-UniRule"/>
</dbReference>
<comment type="caution">
    <text evidence="3">Lacks conserved residue(s) required for the propagation of feature annotation.</text>
</comment>
<comment type="similarity">
    <text evidence="3">Belongs to the sirtuin family. Class III subfamily.</text>
</comment>
<dbReference type="Pfam" id="PF02146">
    <property type="entry name" value="SIR2"/>
    <property type="match status" value="1"/>
</dbReference>
<dbReference type="PANTHER" id="PTHR11085:SF4">
    <property type="entry name" value="NAD-DEPENDENT PROTEIN DEACYLASE"/>
    <property type="match status" value="1"/>
</dbReference>
<feature type="active site" description="Proton acceptor" evidence="3 4">
    <location>
        <position position="146"/>
    </location>
</feature>
<dbReference type="InterPro" id="IPR029035">
    <property type="entry name" value="DHS-like_NAD/FAD-binding_dom"/>
</dbReference>
<comment type="subcellular location">
    <subcellularLocation>
        <location evidence="3">Cytoplasm</location>
    </subcellularLocation>
</comment>
<reference evidence="6 7" key="1">
    <citation type="submission" date="2019-05" db="EMBL/GenBank/DDBJ databases">
        <title>Nesterenkonia sp. GY239, isolated from the Southern Atlantic Ocean.</title>
        <authorList>
            <person name="Zhang G."/>
        </authorList>
    </citation>
    <scope>NUCLEOTIDE SEQUENCE [LARGE SCALE GENOMIC DNA]</scope>
    <source>
        <strain evidence="6 7">GY239</strain>
    </source>
</reference>
<sequence>MSTTGSPDPQPVAPGTLRNVQVLSGVTDELAALVRSASRVAVLSGAGISAESGVPTFRESQTGLWEEFSAEDLATPEAFQHAPALVWTWYRWRQSLIQQVAPNPGHAALARWQRGMAGAGGVLSIITQNVDDLHERAGAEVLAHLHGSIFEHRCAECGKPAELPPPDYDGFTAPPEPEQPPTCACCGAFVRPGVVWFGEMLPMEAFEAASAAVRSADVVIVAGTSGIVQPAASLPLLALERGAPLIEVNPVESDISEVMDFCLRGPAGEMLPALAAH</sequence>
<dbReference type="GO" id="GO:0036054">
    <property type="term" value="F:protein-malonyllysine demalonylase activity"/>
    <property type="evidence" value="ECO:0007669"/>
    <property type="project" value="InterPro"/>
</dbReference>
<proteinExistence type="inferred from homology"/>
<feature type="binding site" evidence="3">
    <location>
        <position position="267"/>
    </location>
    <ligand>
        <name>NAD(+)</name>
        <dbReference type="ChEBI" id="CHEBI:57540"/>
    </ligand>
</feature>
<dbReference type="Gene3D" id="3.30.1600.10">
    <property type="entry name" value="SIR2/SIRT2 'Small Domain"/>
    <property type="match status" value="1"/>
</dbReference>
<protein>
    <recommendedName>
        <fullName evidence="3">NAD-dependent protein deacylase</fullName>
        <ecNumber evidence="3">2.3.1.286</ecNumber>
    </recommendedName>
    <alternativeName>
        <fullName evidence="3">Regulatory protein SIR2 homolog</fullName>
    </alternativeName>
</protein>
<gene>
    <name evidence="3" type="primary">cobB</name>
    <name evidence="6" type="ORF">FEF27_03135</name>
</gene>
<evidence type="ECO:0000313" key="6">
    <source>
        <dbReference type="EMBL" id="TLP79044.1"/>
    </source>
</evidence>
<comment type="domain">
    <text evidence="3">2 residues (Tyr-90 and Arg-93) present in a large hydrophobic pocket are probably involved in substrate specificity. They are important for desuccinylation activity, but dispensable for deacetylation activity.</text>
</comment>
<dbReference type="InterPro" id="IPR003000">
    <property type="entry name" value="Sirtuin"/>
</dbReference>
<accession>A0A5R9ALL9</accession>
<feature type="binding site" evidence="3 4">
    <location>
        <position position="186"/>
    </location>
    <ligand>
        <name>Zn(2+)</name>
        <dbReference type="ChEBI" id="CHEBI:29105"/>
    </ligand>
</feature>
<dbReference type="EC" id="2.3.1.286" evidence="3"/>
<dbReference type="GO" id="GO:0070403">
    <property type="term" value="F:NAD+ binding"/>
    <property type="evidence" value="ECO:0007669"/>
    <property type="project" value="UniProtKB-UniRule"/>
</dbReference>
<dbReference type="InterPro" id="IPR050134">
    <property type="entry name" value="NAD-dep_sirtuin_deacylases"/>
</dbReference>
<feature type="binding site" evidence="3 4">
    <location>
        <position position="154"/>
    </location>
    <ligand>
        <name>Zn(2+)</name>
        <dbReference type="ChEBI" id="CHEBI:29105"/>
    </ligand>
</feature>
<evidence type="ECO:0000256" key="1">
    <source>
        <dbReference type="ARBA" id="ARBA00022679"/>
    </source>
</evidence>
<dbReference type="PROSITE" id="PS50305">
    <property type="entry name" value="SIRTUIN"/>
    <property type="match status" value="1"/>
</dbReference>
<dbReference type="EMBL" id="VAWA01000003">
    <property type="protein sequence ID" value="TLP79044.1"/>
    <property type="molecule type" value="Genomic_DNA"/>
</dbReference>
<dbReference type="GO" id="GO:0017136">
    <property type="term" value="F:histone deacetylase activity, NAD-dependent"/>
    <property type="evidence" value="ECO:0007669"/>
    <property type="project" value="TreeGrafter"/>
</dbReference>
<feature type="binding site" evidence="3">
    <location>
        <position position="90"/>
    </location>
    <ligand>
        <name>substrate</name>
    </ligand>
</feature>
<keyword evidence="2 3" id="KW-0520">NAD</keyword>
<evidence type="ECO:0000259" key="5">
    <source>
        <dbReference type="PROSITE" id="PS50305"/>
    </source>
</evidence>
<keyword evidence="3 4" id="KW-0862">Zinc</keyword>
<comment type="caution">
    <text evidence="6">The sequence shown here is derived from an EMBL/GenBank/DDBJ whole genome shotgun (WGS) entry which is preliminary data.</text>
</comment>
<dbReference type="GO" id="GO:0008270">
    <property type="term" value="F:zinc ion binding"/>
    <property type="evidence" value="ECO:0007669"/>
    <property type="project" value="UniProtKB-UniRule"/>
</dbReference>
<dbReference type="NCBIfam" id="NF001753">
    <property type="entry name" value="PRK00481.1-3"/>
    <property type="match status" value="1"/>
</dbReference>
<evidence type="ECO:0000256" key="3">
    <source>
        <dbReference type="HAMAP-Rule" id="MF_01121"/>
    </source>
</evidence>
<feature type="domain" description="Deacetylase sirtuin-type" evidence="5">
    <location>
        <begin position="20"/>
        <end position="277"/>
    </location>
</feature>
<comment type="cofactor">
    <cofactor evidence="3">
        <name>Zn(2+)</name>
        <dbReference type="ChEBI" id="CHEBI:29105"/>
    </cofactor>
    <text evidence="3">Binds 1 zinc ion per subunit.</text>
</comment>
<feature type="binding site" evidence="3 4">
    <location>
        <position position="183"/>
    </location>
    <ligand>
        <name>Zn(2+)</name>
        <dbReference type="ChEBI" id="CHEBI:29105"/>
    </ligand>
</feature>
<dbReference type="SUPFAM" id="SSF52467">
    <property type="entry name" value="DHS-like NAD/FAD-binding domain"/>
    <property type="match status" value="1"/>
</dbReference>
<organism evidence="6 7">
    <name type="scientific">Nesterenkonia sphaerica</name>
    <dbReference type="NCBI Taxonomy" id="1804988"/>
    <lineage>
        <taxon>Bacteria</taxon>
        <taxon>Bacillati</taxon>
        <taxon>Actinomycetota</taxon>
        <taxon>Actinomycetes</taxon>
        <taxon>Micrococcales</taxon>
        <taxon>Micrococcaceae</taxon>
        <taxon>Nesterenkonia</taxon>
    </lineage>
</organism>
<dbReference type="InterPro" id="IPR026590">
    <property type="entry name" value="Ssirtuin_cat_dom"/>
</dbReference>
<keyword evidence="7" id="KW-1185">Reference proteome</keyword>
<feature type="binding site" evidence="3">
    <location>
        <begin position="223"/>
        <end position="225"/>
    </location>
    <ligand>
        <name>NAD(+)</name>
        <dbReference type="ChEBI" id="CHEBI:57540"/>
    </ligand>
</feature>
<keyword evidence="3 4" id="KW-0479">Metal-binding</keyword>
<dbReference type="GO" id="GO:0005737">
    <property type="term" value="C:cytoplasm"/>
    <property type="evidence" value="ECO:0007669"/>
    <property type="project" value="UniProtKB-SubCell"/>
</dbReference>
<evidence type="ECO:0000256" key="4">
    <source>
        <dbReference type="PROSITE-ProRule" id="PRU00236"/>
    </source>
</evidence>